<name>A0A3Q2PVR3_FUNHE</name>
<sequence>MSNNSFFFFKQPPRGHKQLPDNFRLSCRFAPLPETFNSQKEEAQNGRQDALQQIAAKIIQRAWRRYVCKEVFRHIQKLIHHCNQQDPQTILRTVNPREAELLDAAAGVFIRFRLGGVAFPPKVYYKIYTYRPIVDLCSSSPRDYYQLGRKKLFVQKSDPAPKRTEESGWYKRVENNNWRLFCCKAVGSNEPIETGVNKKIDFHPSRMQRKQDVSKWKKRKKIEWLKQMYREGRLQAHSDQAHMTALGGSSAQEVMEATEEKGDDVMLDWDLDELLSWTNSLNFEEYIAEWQQLGCSHTSELGKDHLLCTPIYMT</sequence>
<evidence type="ECO:0000313" key="2">
    <source>
        <dbReference type="Proteomes" id="UP000265000"/>
    </source>
</evidence>
<proteinExistence type="predicted"/>
<dbReference type="PANTHER" id="PTHR33504:SF2">
    <property type="entry name" value="PROTEIN MFI"/>
    <property type="match status" value="1"/>
</dbReference>
<accession>A0A3Q2PVR3</accession>
<dbReference type="Proteomes" id="UP000265000">
    <property type="component" value="Unplaced"/>
</dbReference>
<evidence type="ECO:0000313" key="1">
    <source>
        <dbReference type="Ensembl" id="ENSFHEP00000017963.1"/>
    </source>
</evidence>
<dbReference type="PANTHER" id="PTHR33504">
    <property type="entry name" value="NADH DEHYDROGENASE (UBIQUINONE) 1 BETA SUBCOMPLEX, 4"/>
    <property type="match status" value="1"/>
</dbReference>
<keyword evidence="2" id="KW-1185">Reference proteome</keyword>
<reference evidence="1" key="2">
    <citation type="submission" date="2025-09" db="UniProtKB">
        <authorList>
            <consortium name="Ensembl"/>
        </authorList>
    </citation>
    <scope>IDENTIFICATION</scope>
</reference>
<dbReference type="AlphaFoldDB" id="A0A3Q2PVR3"/>
<organism evidence="1 2">
    <name type="scientific">Fundulus heteroclitus</name>
    <name type="common">Killifish</name>
    <name type="synonym">Mummichog</name>
    <dbReference type="NCBI Taxonomy" id="8078"/>
    <lineage>
        <taxon>Eukaryota</taxon>
        <taxon>Metazoa</taxon>
        <taxon>Chordata</taxon>
        <taxon>Craniata</taxon>
        <taxon>Vertebrata</taxon>
        <taxon>Euteleostomi</taxon>
        <taxon>Actinopterygii</taxon>
        <taxon>Neopterygii</taxon>
        <taxon>Teleostei</taxon>
        <taxon>Neoteleostei</taxon>
        <taxon>Acanthomorphata</taxon>
        <taxon>Ovalentaria</taxon>
        <taxon>Atherinomorphae</taxon>
        <taxon>Cyprinodontiformes</taxon>
        <taxon>Fundulidae</taxon>
        <taxon>Fundulus</taxon>
    </lineage>
</organism>
<protein>
    <submittedName>
        <fullName evidence="1">Uncharacterized protein</fullName>
    </submittedName>
</protein>
<reference evidence="1" key="1">
    <citation type="submission" date="2025-08" db="UniProtKB">
        <authorList>
            <consortium name="Ensembl"/>
        </authorList>
    </citation>
    <scope>IDENTIFICATION</scope>
</reference>
<dbReference type="GeneTree" id="ENSGT00510000048394"/>
<dbReference type="Ensembl" id="ENSFHET00000026793.1">
    <property type="protein sequence ID" value="ENSFHEP00000017963.1"/>
    <property type="gene ID" value="ENSFHEG00000019734.1"/>
</dbReference>